<dbReference type="EMBL" id="JACSNV010000004">
    <property type="protein sequence ID" value="MBM6877340.1"/>
    <property type="molecule type" value="Genomic_DNA"/>
</dbReference>
<name>A0ABS2G823_9FIRM</name>
<dbReference type="RefSeq" id="WP_205133347.1">
    <property type="nucleotide sequence ID" value="NZ_JACSNT010000005.1"/>
</dbReference>
<dbReference type="Proteomes" id="UP000729290">
    <property type="component" value="Unassembled WGS sequence"/>
</dbReference>
<gene>
    <name evidence="1" type="ORF">H9X83_04080</name>
</gene>
<protein>
    <submittedName>
        <fullName evidence="1">DUF1273 domain-containing protein</fullName>
    </submittedName>
</protein>
<reference evidence="1 2" key="1">
    <citation type="journal article" date="2021" name="Sci. Rep.">
        <title>The distribution of antibiotic resistance genes in chicken gut microbiota commensals.</title>
        <authorList>
            <person name="Juricova H."/>
            <person name="Matiasovicova J."/>
            <person name="Kubasova T."/>
            <person name="Cejkova D."/>
            <person name="Rychlik I."/>
        </authorList>
    </citation>
    <scope>NUCLEOTIDE SEQUENCE [LARGE SCALE GENOMIC DNA]</scope>
    <source>
        <strain evidence="1 2">An431b</strain>
    </source>
</reference>
<dbReference type="Gene3D" id="3.40.50.450">
    <property type="match status" value="1"/>
</dbReference>
<accession>A0ABS2G823</accession>
<keyword evidence="2" id="KW-1185">Reference proteome</keyword>
<evidence type="ECO:0000313" key="1">
    <source>
        <dbReference type="EMBL" id="MBM6877340.1"/>
    </source>
</evidence>
<dbReference type="SUPFAM" id="SSF102405">
    <property type="entry name" value="MCP/YpsA-like"/>
    <property type="match status" value="1"/>
</dbReference>
<sequence>MEKENICCFFGHRDAPEALLPAIAAAARALIETEEVSVFLVGGHGNFDRLAAEAVASLRQEYPHIRLLLAAAYGTALRKAEEGPYDGAFVPRALKGVPTKAAIPRRNRWMAAKSQYVIAFLERETGGAYTAVAYARRKGKKILLL</sequence>
<proteinExistence type="predicted"/>
<comment type="caution">
    <text evidence="1">The sequence shown here is derived from an EMBL/GenBank/DDBJ whole genome shotgun (WGS) entry which is preliminary data.</text>
</comment>
<organism evidence="1 2">
    <name type="scientific">Anaerotignum lactatifermentans</name>
    <dbReference type="NCBI Taxonomy" id="160404"/>
    <lineage>
        <taxon>Bacteria</taxon>
        <taxon>Bacillati</taxon>
        <taxon>Bacillota</taxon>
        <taxon>Clostridia</taxon>
        <taxon>Lachnospirales</taxon>
        <taxon>Anaerotignaceae</taxon>
        <taxon>Anaerotignum</taxon>
    </lineage>
</organism>
<evidence type="ECO:0000313" key="2">
    <source>
        <dbReference type="Proteomes" id="UP000729290"/>
    </source>
</evidence>